<comment type="caution">
    <text evidence="7">The sequence shown here is derived from an EMBL/GenBank/DDBJ whole genome shotgun (WGS) entry which is preliminary data.</text>
</comment>
<dbReference type="PROSITE" id="PS00608">
    <property type="entry name" value="GLYCOSYL_HYDROL_F2_2"/>
    <property type="match status" value="1"/>
</dbReference>
<evidence type="ECO:0008006" key="9">
    <source>
        <dbReference type="Google" id="ProtNLM"/>
    </source>
</evidence>
<dbReference type="Gene3D" id="2.60.120.260">
    <property type="entry name" value="Galactose-binding domain-like"/>
    <property type="match status" value="1"/>
</dbReference>
<dbReference type="Proteomes" id="UP001153076">
    <property type="component" value="Unassembled WGS sequence"/>
</dbReference>
<dbReference type="PANTHER" id="PTHR43536:SF1">
    <property type="entry name" value="MANNOSYLGLYCOPROTEIN ENDO-BETA-MANNOSIDASE"/>
    <property type="match status" value="1"/>
</dbReference>
<dbReference type="GO" id="GO:0005975">
    <property type="term" value="P:carbohydrate metabolic process"/>
    <property type="evidence" value="ECO:0007669"/>
    <property type="project" value="InterPro"/>
</dbReference>
<sequence>MGVPNPNVKLLNSGWLAARSTEVNFTGEELTTTHPPTHSLPWIDAVVPGTVLATLVKNKLVPDPFYGLENEAILDIGDSGREYYTFWFFTKFQCKLASNQHVDLNFRAINYCAEVYLNGHKRVLPKGMFRRHSLEITDMLSPDGENLLAVIVHPPDHPGKIPPQGGQGGDHEIGKDVAAQYVEGWDWMTPIRDRNTGIWDEVSLSVTGLVKITDPHLVSTFFDAYKRVYLHATTELENRSSGVADCSLNIQVTAELEGHVCLVEHLRTEHLSIPPGTRVQYTFPADDHEWAVITNLLFVYMSRTIKLIHQTSLFFYKPKLWWPNGMGKQSLYNVSITADVKGFGESDKWEHLFGFRKIESHIDRATGGRLFKVNGQPVFIRGGNWILSDGLLRLSKKRYQTDIKFHADMNFNMLRCWAGGLAERPEFYHYCDVYGLLVWQEFWITGDVDGRGDPVSNPNGPLDHDLFLLCARDTVKLLRNHASLALWVGGNEQVPPDDINTALKNDLKLYPDFETWNGNGTSVEDKFVISRPDPTQYLDGTRVYVQGSMWDGFADGQGNWTDGPYEIQNPEDFFKDDYYKYGFNPEVGSVGMPVAATIRATMPKEGWQIPLFRKDEDGFIEEVPNPIWKYHKYIPYSKPGFVHDQILQYGIPKDLDDFCLKAQLVNYMQYRALLEGWTSHMWSKFTGVLIWKTQNPWTGLRGQFYDHLLDQTAGFYGCRSAAEPIHVQLNLATYSIEVINTTSNQLSDIAIEASVWDLEGTCPYYDVHKKLSVPPKKTLPIAEMKYPKSKNPKPVYFLLLKLYRMSDYSILSRNFYWLHLPGGDYKMLEPYRVKKIPLKVTPTPLLPPPPFSCFKQGTQEVGTKPKANATKSLTWVTSTVVMKGSICEVQMHVENTSKKPNPKDLLHKNHFCPRIADGDNNGALLQLMPQGTQNKQQAGILNRIYGHFSHGSDGLRVAEIEGSDVGVAFYLHFSIHKSKTELKEGEDTRILPVHYSDNYFSLVPGEIMSVSMTFEVPPGEAPLIKLNGWNYNVGLTVK</sequence>
<dbReference type="AlphaFoldDB" id="A0A9Q1JJ77"/>
<name>A0A9Q1JJ77_9CARY</name>
<reference evidence="7" key="1">
    <citation type="submission" date="2022-04" db="EMBL/GenBank/DDBJ databases">
        <title>Carnegiea gigantea Genome sequencing and assembly v2.</title>
        <authorList>
            <person name="Copetti D."/>
            <person name="Sanderson M.J."/>
            <person name="Burquez A."/>
            <person name="Wojciechowski M.F."/>
        </authorList>
    </citation>
    <scope>NUCLEOTIDE SEQUENCE</scope>
    <source>
        <strain evidence="7">SGP5-SGP5p</strain>
        <tissue evidence="7">Aerial part</tissue>
    </source>
</reference>
<dbReference type="InterPro" id="IPR017853">
    <property type="entry name" value="GH"/>
</dbReference>
<feature type="domain" description="Exo-beta-D-glucosaminidase Ig-fold" evidence="5">
    <location>
        <begin position="980"/>
        <end position="1030"/>
    </location>
</feature>
<evidence type="ECO:0000259" key="6">
    <source>
        <dbReference type="Pfam" id="PF22666"/>
    </source>
</evidence>
<dbReference type="InterPro" id="IPR023232">
    <property type="entry name" value="Glyco_hydro_2_AS"/>
</dbReference>
<keyword evidence="2" id="KW-0378">Hydrolase</keyword>
<dbReference type="InterPro" id="IPR043534">
    <property type="entry name" value="EBDG/EBM"/>
</dbReference>
<protein>
    <recommendedName>
        <fullName evidence="9">Mannosylglycoprotein endo-beta-mannosidase</fullName>
    </recommendedName>
</protein>
<evidence type="ECO:0000259" key="5">
    <source>
        <dbReference type="Pfam" id="PF18368"/>
    </source>
</evidence>
<dbReference type="SUPFAM" id="SSF49303">
    <property type="entry name" value="beta-Galactosidase/glucuronidase domain"/>
    <property type="match status" value="3"/>
</dbReference>
<dbReference type="SUPFAM" id="SSF49785">
    <property type="entry name" value="Galactose-binding domain-like"/>
    <property type="match status" value="1"/>
</dbReference>
<dbReference type="EMBL" id="JAKOGI010001553">
    <property type="protein sequence ID" value="KAJ8425059.1"/>
    <property type="molecule type" value="Genomic_DNA"/>
</dbReference>
<dbReference type="OrthoDB" id="408532at2759"/>
<dbReference type="PANTHER" id="PTHR43536">
    <property type="entry name" value="MANNOSYLGLYCOPROTEIN ENDO-BETA-MANNOSIDASE"/>
    <property type="match status" value="1"/>
</dbReference>
<evidence type="ECO:0000313" key="8">
    <source>
        <dbReference type="Proteomes" id="UP001153076"/>
    </source>
</evidence>
<dbReference type="Gene3D" id="2.60.40.10">
    <property type="entry name" value="Immunoglobulins"/>
    <property type="match status" value="3"/>
</dbReference>
<evidence type="ECO:0000256" key="3">
    <source>
        <dbReference type="ARBA" id="ARBA00023295"/>
    </source>
</evidence>
<evidence type="ECO:0000259" key="4">
    <source>
        <dbReference type="Pfam" id="PF00703"/>
    </source>
</evidence>
<accession>A0A9Q1JJ77</accession>
<dbReference type="InterPro" id="IPR008979">
    <property type="entry name" value="Galactose-bd-like_sf"/>
</dbReference>
<dbReference type="Pfam" id="PF18368">
    <property type="entry name" value="Ig_GlcNase"/>
    <property type="match status" value="1"/>
</dbReference>
<dbReference type="GO" id="GO:0004553">
    <property type="term" value="F:hydrolase activity, hydrolyzing O-glycosyl compounds"/>
    <property type="evidence" value="ECO:0007669"/>
    <property type="project" value="InterPro"/>
</dbReference>
<proteinExistence type="inferred from homology"/>
<evidence type="ECO:0000256" key="2">
    <source>
        <dbReference type="ARBA" id="ARBA00022801"/>
    </source>
</evidence>
<dbReference type="Pfam" id="PF22666">
    <property type="entry name" value="Glyco_hydro_2_N2"/>
    <property type="match status" value="1"/>
</dbReference>
<dbReference type="InterPro" id="IPR036156">
    <property type="entry name" value="Beta-gal/glucu_dom_sf"/>
</dbReference>
<gene>
    <name evidence="7" type="ORF">Cgig2_006519</name>
</gene>
<dbReference type="Gene3D" id="3.20.20.80">
    <property type="entry name" value="Glycosidases"/>
    <property type="match status" value="1"/>
</dbReference>
<dbReference type="InterPro" id="IPR006102">
    <property type="entry name" value="Ig-like_GH2"/>
</dbReference>
<dbReference type="InterPro" id="IPR041351">
    <property type="entry name" value="Ig_GlcNase"/>
</dbReference>
<dbReference type="InterPro" id="IPR054593">
    <property type="entry name" value="Beta-mannosidase-like_N2"/>
</dbReference>
<feature type="domain" description="Glycoside hydrolase family 2 immunoglobulin-like beta-sandwich" evidence="4">
    <location>
        <begin position="210"/>
        <end position="356"/>
    </location>
</feature>
<keyword evidence="3" id="KW-0326">Glycosidase</keyword>
<comment type="similarity">
    <text evidence="1">Belongs to the glycosyl hydrolase 2 family.</text>
</comment>
<dbReference type="Pfam" id="PF00703">
    <property type="entry name" value="Glyco_hydro_2"/>
    <property type="match status" value="1"/>
</dbReference>
<dbReference type="SUPFAM" id="SSF51445">
    <property type="entry name" value="(Trans)glycosidases"/>
    <property type="match status" value="1"/>
</dbReference>
<evidence type="ECO:0000256" key="1">
    <source>
        <dbReference type="ARBA" id="ARBA00007401"/>
    </source>
</evidence>
<dbReference type="InterPro" id="IPR013783">
    <property type="entry name" value="Ig-like_fold"/>
</dbReference>
<evidence type="ECO:0000313" key="7">
    <source>
        <dbReference type="EMBL" id="KAJ8425059.1"/>
    </source>
</evidence>
<feature type="domain" description="Beta-mannosidase-like galactose-binding" evidence="6">
    <location>
        <begin position="38"/>
        <end position="199"/>
    </location>
</feature>
<organism evidence="7 8">
    <name type="scientific">Carnegiea gigantea</name>
    <dbReference type="NCBI Taxonomy" id="171969"/>
    <lineage>
        <taxon>Eukaryota</taxon>
        <taxon>Viridiplantae</taxon>
        <taxon>Streptophyta</taxon>
        <taxon>Embryophyta</taxon>
        <taxon>Tracheophyta</taxon>
        <taxon>Spermatophyta</taxon>
        <taxon>Magnoliopsida</taxon>
        <taxon>eudicotyledons</taxon>
        <taxon>Gunneridae</taxon>
        <taxon>Pentapetalae</taxon>
        <taxon>Caryophyllales</taxon>
        <taxon>Cactineae</taxon>
        <taxon>Cactaceae</taxon>
        <taxon>Cactoideae</taxon>
        <taxon>Echinocereeae</taxon>
        <taxon>Carnegiea</taxon>
    </lineage>
</organism>
<keyword evidence="8" id="KW-1185">Reference proteome</keyword>